<dbReference type="SUPFAM" id="SSF53448">
    <property type="entry name" value="Nucleotide-diphospho-sugar transferases"/>
    <property type="match status" value="1"/>
</dbReference>
<feature type="chain" id="PRO_5042248085" evidence="1">
    <location>
        <begin position="27"/>
        <end position="362"/>
    </location>
</feature>
<evidence type="ECO:0000256" key="1">
    <source>
        <dbReference type="SAM" id="SignalP"/>
    </source>
</evidence>
<name>A0AAD9N3I4_9ANNE</name>
<protein>
    <submittedName>
        <fullName evidence="2">Uncharacterized protein</fullName>
    </submittedName>
</protein>
<dbReference type="CDD" id="cd00761">
    <property type="entry name" value="Glyco_tranf_GTA_type"/>
    <property type="match status" value="1"/>
</dbReference>
<proteinExistence type="predicted"/>
<accession>A0AAD9N3I4</accession>
<dbReference type="Proteomes" id="UP001208570">
    <property type="component" value="Unassembled WGS sequence"/>
</dbReference>
<feature type="signal peptide" evidence="1">
    <location>
        <begin position="1"/>
        <end position="26"/>
    </location>
</feature>
<reference evidence="2" key="1">
    <citation type="journal article" date="2023" name="Mol. Biol. Evol.">
        <title>Third-Generation Sequencing Reveals the Adaptive Role of the Epigenome in Three Deep-Sea Polychaetes.</title>
        <authorList>
            <person name="Perez M."/>
            <person name="Aroh O."/>
            <person name="Sun Y."/>
            <person name="Lan Y."/>
            <person name="Juniper S.K."/>
            <person name="Young C.R."/>
            <person name="Angers B."/>
            <person name="Qian P.Y."/>
        </authorList>
    </citation>
    <scope>NUCLEOTIDE SEQUENCE</scope>
    <source>
        <strain evidence="2">P08H-3</strain>
    </source>
</reference>
<dbReference type="Gene3D" id="3.90.550.10">
    <property type="entry name" value="Spore Coat Polysaccharide Biosynthesis Protein SpsA, Chain A"/>
    <property type="match status" value="1"/>
</dbReference>
<comment type="caution">
    <text evidence="2">The sequence shown here is derived from an EMBL/GenBank/DDBJ whole genome shotgun (WGS) entry which is preliminary data.</text>
</comment>
<evidence type="ECO:0000313" key="2">
    <source>
        <dbReference type="EMBL" id="KAK2155395.1"/>
    </source>
</evidence>
<dbReference type="InterPro" id="IPR029044">
    <property type="entry name" value="Nucleotide-diphossugar_trans"/>
</dbReference>
<dbReference type="AlphaFoldDB" id="A0AAD9N3I4"/>
<organism evidence="2 3">
    <name type="scientific">Paralvinella palmiformis</name>
    <dbReference type="NCBI Taxonomy" id="53620"/>
    <lineage>
        <taxon>Eukaryota</taxon>
        <taxon>Metazoa</taxon>
        <taxon>Spiralia</taxon>
        <taxon>Lophotrochozoa</taxon>
        <taxon>Annelida</taxon>
        <taxon>Polychaeta</taxon>
        <taxon>Sedentaria</taxon>
        <taxon>Canalipalpata</taxon>
        <taxon>Terebellida</taxon>
        <taxon>Terebelliformia</taxon>
        <taxon>Alvinellidae</taxon>
        <taxon>Paralvinella</taxon>
    </lineage>
</organism>
<keyword evidence="3" id="KW-1185">Reference proteome</keyword>
<dbReference type="EMBL" id="JAODUP010000241">
    <property type="protein sequence ID" value="KAK2155395.1"/>
    <property type="molecule type" value="Genomic_DNA"/>
</dbReference>
<keyword evidence="1" id="KW-0732">Signal</keyword>
<dbReference type="PANTHER" id="PTHR33604">
    <property type="entry name" value="OSJNBA0004B13.7 PROTEIN"/>
    <property type="match status" value="1"/>
</dbReference>
<gene>
    <name evidence="2" type="ORF">LSH36_241g02018</name>
</gene>
<evidence type="ECO:0000313" key="3">
    <source>
        <dbReference type="Proteomes" id="UP001208570"/>
    </source>
</evidence>
<dbReference type="PANTHER" id="PTHR33604:SF3">
    <property type="entry name" value="OSJNBA0004B13.7 PROTEIN"/>
    <property type="match status" value="1"/>
</dbReference>
<sequence length="362" mass="42820">MTRLRTLASLLCILIFLVYIPDWTYPPNVVHTKTNYSRLYHDYGNIVDIRIIVMAFNRPKSLEKCLRSFQNVATDGLRVSLEVWIDRDQRTNLIDLDTLDVALDFRWRHGPINVWVHGRHVGLYGQWLYTWRPRIADGLVSMSELALFVEDDVDVSVYGLRWLYAIHGHLQQRDDVACYTLQDENVMLASGYRKLDQDIAKPSDTPVYLYRIPGSWAMAPHPEKWLRFQDWYETARIDDGFHPYVKEAPLNTKWYKQLEKKNRQDTMWTMWFIFFSNKELLFCAYSNLPTYTGRSDVSLSANRKEVGLHYTVSEQTGKKVPVLLTKWNTSFLQFPKEPAMYDYTGKRLDPYVSARYRDDYRH</sequence>